<protein>
    <submittedName>
        <fullName evidence="2">Uncharacterized protein</fullName>
    </submittedName>
</protein>
<dbReference type="AlphaFoldDB" id="N9FHB4"/>
<dbReference type="EMBL" id="APQL01000005">
    <property type="protein sequence ID" value="ENW06700.1"/>
    <property type="molecule type" value="Genomic_DNA"/>
</dbReference>
<evidence type="ECO:0000313" key="3">
    <source>
        <dbReference type="Proteomes" id="UP000017670"/>
    </source>
</evidence>
<accession>N9FHB4</accession>
<sequence>MNQAIERYSFWKHGTIAMGLLLLTAILDALIQNHYANDHLEILFFSLIAVLGFFCFLLCLFGYS</sequence>
<name>N9FHB4_9GAMM</name>
<keyword evidence="1" id="KW-0472">Membrane</keyword>
<dbReference type="Proteomes" id="UP000017670">
    <property type="component" value="Unassembled WGS sequence"/>
</dbReference>
<organism evidence="2 3">
    <name type="scientific">Acinetobacter beijerinckii CIP 110307</name>
    <dbReference type="NCBI Taxonomy" id="1217648"/>
    <lineage>
        <taxon>Bacteria</taxon>
        <taxon>Pseudomonadati</taxon>
        <taxon>Pseudomonadota</taxon>
        <taxon>Gammaproteobacteria</taxon>
        <taxon>Moraxellales</taxon>
        <taxon>Moraxellaceae</taxon>
        <taxon>Acinetobacter</taxon>
    </lineage>
</organism>
<gene>
    <name evidence="2" type="ORF">F933_01151</name>
</gene>
<evidence type="ECO:0000313" key="2">
    <source>
        <dbReference type="EMBL" id="ENW06700.1"/>
    </source>
</evidence>
<feature type="transmembrane region" description="Helical" evidence="1">
    <location>
        <begin position="42"/>
        <end position="63"/>
    </location>
</feature>
<comment type="caution">
    <text evidence="2">The sequence shown here is derived from an EMBL/GenBank/DDBJ whole genome shotgun (WGS) entry which is preliminary data.</text>
</comment>
<dbReference type="HOGENOM" id="CLU_2857392_0_0_6"/>
<keyword evidence="1" id="KW-1133">Transmembrane helix</keyword>
<dbReference type="PATRIC" id="fig|1217648.3.peg.1139"/>
<keyword evidence="1" id="KW-0812">Transmembrane</keyword>
<keyword evidence="3" id="KW-1185">Reference proteome</keyword>
<reference evidence="2 3" key="1">
    <citation type="submission" date="2013-02" db="EMBL/GenBank/DDBJ databases">
        <title>The Genome Sequence of Acinetobacter beijerinckii CIP 110307.</title>
        <authorList>
            <consortium name="The Broad Institute Genome Sequencing Platform"/>
            <consortium name="The Broad Institute Genome Sequencing Center for Infectious Disease"/>
            <person name="Cerqueira G."/>
            <person name="Feldgarden M."/>
            <person name="Courvalin P."/>
            <person name="Perichon B."/>
            <person name="Grillot-Courvalin C."/>
            <person name="Clermont D."/>
            <person name="Rocha E."/>
            <person name="Yoon E.-J."/>
            <person name="Nemec A."/>
            <person name="Walker B."/>
            <person name="Young S.K."/>
            <person name="Zeng Q."/>
            <person name="Gargeya S."/>
            <person name="Fitzgerald M."/>
            <person name="Haas B."/>
            <person name="Abouelleil A."/>
            <person name="Alvarado L."/>
            <person name="Arachchi H.M."/>
            <person name="Berlin A.M."/>
            <person name="Chapman S.B."/>
            <person name="Dewar J."/>
            <person name="Goldberg J."/>
            <person name="Griggs A."/>
            <person name="Gujja S."/>
            <person name="Hansen M."/>
            <person name="Howarth C."/>
            <person name="Imamovic A."/>
            <person name="Larimer J."/>
            <person name="McCowan C."/>
            <person name="Murphy C."/>
            <person name="Neiman D."/>
            <person name="Pearson M."/>
            <person name="Priest M."/>
            <person name="Roberts A."/>
            <person name="Saif S."/>
            <person name="Shea T."/>
            <person name="Sisk P."/>
            <person name="Sykes S."/>
            <person name="Wortman J."/>
            <person name="Nusbaum C."/>
            <person name="Birren B."/>
        </authorList>
    </citation>
    <scope>NUCLEOTIDE SEQUENCE [LARGE SCALE GENOMIC DNA]</scope>
    <source>
        <strain evidence="2 3">CIP 110307</strain>
    </source>
</reference>
<evidence type="ECO:0000256" key="1">
    <source>
        <dbReference type="SAM" id="Phobius"/>
    </source>
</evidence>
<dbReference type="STRING" id="262668.GCA_000931715_01340"/>
<feature type="transmembrane region" description="Helical" evidence="1">
    <location>
        <begin position="16"/>
        <end position="36"/>
    </location>
</feature>
<proteinExistence type="predicted"/>